<dbReference type="PANTHER" id="PTHR31639:SF42">
    <property type="entry name" value="OS02G0160200 PROTEIN"/>
    <property type="match status" value="1"/>
</dbReference>
<dbReference type="SUPFAM" id="SSF81383">
    <property type="entry name" value="F-box domain"/>
    <property type="match status" value="1"/>
</dbReference>
<dbReference type="InterPro" id="IPR053781">
    <property type="entry name" value="F-box_AtFBL13-like"/>
</dbReference>
<reference evidence="3" key="1">
    <citation type="journal article" date="2024" name="IScience">
        <title>Strigolactones Initiate the Formation of Haustorium-like Structures in Castilleja.</title>
        <authorList>
            <person name="Buerger M."/>
            <person name="Peterson D."/>
            <person name="Chory J."/>
        </authorList>
    </citation>
    <scope>NUCLEOTIDE SEQUENCE [LARGE SCALE GENOMIC DNA]</scope>
</reference>
<organism evidence="2 3">
    <name type="scientific">Castilleja foliolosa</name>
    <dbReference type="NCBI Taxonomy" id="1961234"/>
    <lineage>
        <taxon>Eukaryota</taxon>
        <taxon>Viridiplantae</taxon>
        <taxon>Streptophyta</taxon>
        <taxon>Embryophyta</taxon>
        <taxon>Tracheophyta</taxon>
        <taxon>Spermatophyta</taxon>
        <taxon>Magnoliopsida</taxon>
        <taxon>eudicotyledons</taxon>
        <taxon>Gunneridae</taxon>
        <taxon>Pentapetalae</taxon>
        <taxon>asterids</taxon>
        <taxon>lamiids</taxon>
        <taxon>Lamiales</taxon>
        <taxon>Orobanchaceae</taxon>
        <taxon>Pedicularideae</taxon>
        <taxon>Castillejinae</taxon>
        <taxon>Castilleja</taxon>
    </lineage>
</organism>
<dbReference type="InterPro" id="IPR036047">
    <property type="entry name" value="F-box-like_dom_sf"/>
</dbReference>
<dbReference type="CDD" id="cd22160">
    <property type="entry name" value="F-box_AtFBL13-like"/>
    <property type="match status" value="1"/>
</dbReference>
<dbReference type="Pfam" id="PF24758">
    <property type="entry name" value="LRR_At5g56370"/>
    <property type="match status" value="1"/>
</dbReference>
<dbReference type="PROSITE" id="PS50181">
    <property type="entry name" value="FBOX"/>
    <property type="match status" value="1"/>
</dbReference>
<accession>A0ABD3CYT9</accession>
<feature type="domain" description="F-box" evidence="1">
    <location>
        <begin position="23"/>
        <end position="71"/>
    </location>
</feature>
<keyword evidence="3" id="KW-1185">Reference proteome</keyword>
<dbReference type="Proteomes" id="UP001632038">
    <property type="component" value="Unassembled WGS sequence"/>
</dbReference>
<dbReference type="EMBL" id="JAVIJP010000028">
    <property type="protein sequence ID" value="KAL3634842.1"/>
    <property type="molecule type" value="Genomic_DNA"/>
</dbReference>
<dbReference type="AlphaFoldDB" id="A0ABD3CYT9"/>
<dbReference type="Gene3D" id="1.20.1280.50">
    <property type="match status" value="1"/>
</dbReference>
<evidence type="ECO:0000313" key="3">
    <source>
        <dbReference type="Proteomes" id="UP001632038"/>
    </source>
</evidence>
<dbReference type="SUPFAM" id="SSF52058">
    <property type="entry name" value="L domain-like"/>
    <property type="match status" value="1"/>
</dbReference>
<proteinExistence type="predicted"/>
<gene>
    <name evidence="2" type="ORF">CASFOL_021896</name>
</gene>
<protein>
    <recommendedName>
        <fullName evidence="1">F-box domain-containing protein</fullName>
    </recommendedName>
</protein>
<name>A0ABD3CYT9_9LAMI</name>
<dbReference type="Gene3D" id="3.80.10.10">
    <property type="entry name" value="Ribonuclease Inhibitor"/>
    <property type="match status" value="1"/>
</dbReference>
<dbReference type="InterPro" id="IPR032675">
    <property type="entry name" value="LRR_dom_sf"/>
</dbReference>
<dbReference type="Pfam" id="PF00646">
    <property type="entry name" value="F-box"/>
    <property type="match status" value="1"/>
</dbReference>
<evidence type="ECO:0000313" key="2">
    <source>
        <dbReference type="EMBL" id="KAL3634842.1"/>
    </source>
</evidence>
<dbReference type="SMART" id="SM00256">
    <property type="entry name" value="FBOX"/>
    <property type="match status" value="1"/>
</dbReference>
<dbReference type="PANTHER" id="PTHR31639">
    <property type="entry name" value="F-BOX PROTEIN-LIKE"/>
    <property type="match status" value="1"/>
</dbReference>
<dbReference type="InterPro" id="IPR001810">
    <property type="entry name" value="F-box_dom"/>
</dbReference>
<dbReference type="InterPro" id="IPR055411">
    <property type="entry name" value="LRR_FXL15/At3g58940/PEG3-like"/>
</dbReference>
<comment type="caution">
    <text evidence="2">The sequence shown here is derived from an EMBL/GenBank/DDBJ whole genome shotgun (WGS) entry which is preliminary data.</text>
</comment>
<sequence length="555" mass="65270">MNNQSAKRRREDDDDDDGSAIAIDRLSQLPQPILQQILSLLSQKDAVRTCVLSKSWRYLWHGRFNVEFLDTHHRFIRNKEFWPFVDKTLQRYVDQNLSLQKFLVDIQYEVDLDIQYEVDVEILQKWIPIVITNMGVRSFNLIFHRSSNIVFPLPLVVFQSQSLVELDLQRCDLRILESTDNVVFHNLQTLRLHYVDITDEILEKIISSCPLIENLNLLRCIGLTNIKLRKHHNIKDFGCSVDKRTIIEIEDPHTLESFHFENYCYYWLLPHKNMHFPHLKSLKLQRVQLPAETFVNFSSFFPCLNELTLTKCDGLKEFRLSSSSIKRLTIKTILKNRIKAFIDTPNILYFECSGHGDCVLPSIKFTTTSNEWASHIFVYYMLKRSDKDATSWLLKLNNLLKALSQSHITLTLHLSQTMYQKVHINDSYGGFFKPVVVEHLKLSGCFSSFSHPAIVNCFEPAIVNCFLRICRPRYIHMDMYGDVRPKCNFAEYMSKLIPDEKGCFWLQDLEEVSTEVWKMKAKEWRCIKGTILHALCSEKQIRLRLTWKEQLSKFT</sequence>
<evidence type="ECO:0000259" key="1">
    <source>
        <dbReference type="PROSITE" id="PS50181"/>
    </source>
</evidence>